<evidence type="ECO:0000313" key="9">
    <source>
        <dbReference type="Proteomes" id="UP000322244"/>
    </source>
</evidence>
<evidence type="ECO:0000256" key="4">
    <source>
        <dbReference type="ARBA" id="ARBA00022801"/>
    </source>
</evidence>
<comment type="caution">
    <text evidence="8">The sequence shown here is derived from an EMBL/GenBank/DDBJ whole genome shotgun (WGS) entry which is preliminary data.</text>
</comment>
<evidence type="ECO:0000256" key="6">
    <source>
        <dbReference type="ARBA" id="ARBA00023136"/>
    </source>
</evidence>
<comment type="subcellular location">
    <subcellularLocation>
        <location evidence="1">Cell membrane</location>
        <topology evidence="1">Multi-pass membrane protein</topology>
    </subcellularLocation>
</comment>
<feature type="domain" description="Phosphatidic acid phosphatase type 2/haloperoxidase" evidence="7">
    <location>
        <begin position="76"/>
        <end position="179"/>
    </location>
</feature>
<dbReference type="InterPro" id="IPR000326">
    <property type="entry name" value="PAP2/HPO"/>
</dbReference>
<evidence type="ECO:0000256" key="3">
    <source>
        <dbReference type="ARBA" id="ARBA00022692"/>
    </source>
</evidence>
<evidence type="ECO:0000256" key="5">
    <source>
        <dbReference type="ARBA" id="ARBA00022989"/>
    </source>
</evidence>
<dbReference type="GO" id="GO:0005886">
    <property type="term" value="C:plasma membrane"/>
    <property type="evidence" value="ECO:0007669"/>
    <property type="project" value="UniProtKB-SubCell"/>
</dbReference>
<keyword evidence="2" id="KW-1003">Cell membrane</keyword>
<accession>A0A5A7S1D2</accession>
<evidence type="ECO:0000259" key="7">
    <source>
        <dbReference type="SMART" id="SM00014"/>
    </source>
</evidence>
<dbReference type="AlphaFoldDB" id="A0A5A7S1D2"/>
<dbReference type="Gene3D" id="1.20.144.10">
    <property type="entry name" value="Phosphatidic acid phosphatase type 2/haloperoxidase"/>
    <property type="match status" value="1"/>
</dbReference>
<dbReference type="OrthoDB" id="4333485at2"/>
<dbReference type="SUPFAM" id="SSF48317">
    <property type="entry name" value="Acid phosphatase/Vanadium-dependent haloperoxidase"/>
    <property type="match status" value="1"/>
</dbReference>
<evidence type="ECO:0000256" key="2">
    <source>
        <dbReference type="ARBA" id="ARBA00022475"/>
    </source>
</evidence>
<dbReference type="PANTHER" id="PTHR14969:SF62">
    <property type="entry name" value="DECAPRENYLPHOSPHORYL-5-PHOSPHORIBOSE PHOSPHATASE RV3807C-RELATED"/>
    <property type="match status" value="1"/>
</dbReference>
<keyword evidence="9" id="KW-1185">Reference proteome</keyword>
<gene>
    <name evidence="8" type="ORF">FOY51_26780</name>
</gene>
<evidence type="ECO:0000313" key="8">
    <source>
        <dbReference type="EMBL" id="KAA0016081.1"/>
    </source>
</evidence>
<reference evidence="8 9" key="1">
    <citation type="submission" date="2019-07" db="EMBL/GenBank/DDBJ databases">
        <title>Rhodococcus cavernicolus sp. nov., isolated from a cave.</title>
        <authorList>
            <person name="Lee S.D."/>
        </authorList>
    </citation>
    <scope>NUCLEOTIDE SEQUENCE [LARGE SCALE GENOMIC DNA]</scope>
    <source>
        <strain evidence="8 9">C1-24</strain>
    </source>
</reference>
<organism evidence="8 9">
    <name type="scientific">Antrihabitans cavernicola</name>
    <dbReference type="NCBI Taxonomy" id="2495913"/>
    <lineage>
        <taxon>Bacteria</taxon>
        <taxon>Bacillati</taxon>
        <taxon>Actinomycetota</taxon>
        <taxon>Actinomycetes</taxon>
        <taxon>Mycobacteriales</taxon>
        <taxon>Nocardiaceae</taxon>
        <taxon>Antrihabitans</taxon>
    </lineage>
</organism>
<keyword evidence="4" id="KW-0378">Hydrolase</keyword>
<dbReference type="Proteomes" id="UP000322244">
    <property type="component" value="Unassembled WGS sequence"/>
</dbReference>
<name>A0A5A7S1D2_9NOCA</name>
<proteinExistence type="predicted"/>
<dbReference type="SMART" id="SM00014">
    <property type="entry name" value="acidPPc"/>
    <property type="match status" value="1"/>
</dbReference>
<keyword evidence="5" id="KW-1133">Transmembrane helix</keyword>
<evidence type="ECO:0000256" key="1">
    <source>
        <dbReference type="ARBA" id="ARBA00004651"/>
    </source>
</evidence>
<dbReference type="CDD" id="cd01610">
    <property type="entry name" value="PAP2_like"/>
    <property type="match status" value="1"/>
</dbReference>
<dbReference type="EMBL" id="VLNY01000031">
    <property type="protein sequence ID" value="KAA0016081.1"/>
    <property type="molecule type" value="Genomic_DNA"/>
</dbReference>
<dbReference type="Pfam" id="PF01569">
    <property type="entry name" value="PAP2"/>
    <property type="match status" value="1"/>
</dbReference>
<dbReference type="PANTHER" id="PTHR14969">
    <property type="entry name" value="SPHINGOSINE-1-PHOSPHATE PHOSPHOHYDROLASE"/>
    <property type="match status" value="1"/>
</dbReference>
<dbReference type="GO" id="GO:0016787">
    <property type="term" value="F:hydrolase activity"/>
    <property type="evidence" value="ECO:0007669"/>
    <property type="project" value="UniProtKB-KW"/>
</dbReference>
<protein>
    <submittedName>
        <fullName evidence="8">Phosphatase PAP2 family protein</fullName>
    </submittedName>
</protein>
<dbReference type="InterPro" id="IPR036938">
    <property type="entry name" value="PAP2/HPO_sf"/>
</dbReference>
<keyword evidence="3" id="KW-0812">Transmembrane</keyword>
<dbReference type="RefSeq" id="WP_149433322.1">
    <property type="nucleotide sequence ID" value="NZ_VLNY01000031.1"/>
</dbReference>
<keyword evidence="6" id="KW-0472">Membrane</keyword>
<sequence length="184" mass="19916">MVRFGELTEHVLLVDEEVASRLHLNSEERGVLYRVAHAGEAVGREVPADVVAAIFCGIASKRAGKQGARDCFSRVAGGVVATLLGRLIRGRVRRQRPTTTSYGYSFPSGHGVVAMSVYWHLGNSATSNCGGRYLPSILRMSSRVFCVAVLYSRLALGRHYLSDVAAGAFLGWITPHLFVRAIVG</sequence>